<dbReference type="HOGENOM" id="CLU_051636_1_1_11"/>
<name>Q7D6L4_MYCTO</name>
<organism evidence="1 2">
    <name type="scientific">Mycobacterium tuberculosis (strain CDC 1551 / Oshkosh)</name>
    <dbReference type="NCBI Taxonomy" id="83331"/>
    <lineage>
        <taxon>Bacteria</taxon>
        <taxon>Bacillati</taxon>
        <taxon>Actinomycetota</taxon>
        <taxon>Actinomycetes</taxon>
        <taxon>Mycobacteriales</taxon>
        <taxon>Mycobacteriaceae</taxon>
        <taxon>Mycobacterium</taxon>
        <taxon>Mycobacterium tuberculosis complex</taxon>
    </lineage>
</organism>
<evidence type="ECO:0000313" key="2">
    <source>
        <dbReference type="Proteomes" id="UP000001020"/>
    </source>
</evidence>
<dbReference type="InterPro" id="IPR016516">
    <property type="entry name" value="UCP07580"/>
</dbReference>
<gene>
    <name evidence="1" type="ordered locus">MT2847</name>
</gene>
<keyword evidence="2" id="KW-1185">Reference proteome</keyword>
<dbReference type="PANTHER" id="PTHR39456:SF1">
    <property type="entry name" value="METAL-DEPENDENT HYDROLASE"/>
    <property type="match status" value="1"/>
</dbReference>
<reference evidence="1 2" key="1">
    <citation type="journal article" date="2002" name="J. Bacteriol.">
        <title>Whole-genome comparison of Mycobacterium tuberculosis clinical and laboratory strains.</title>
        <authorList>
            <person name="Fleischmann R.D."/>
            <person name="Alland D."/>
            <person name="Eisen J.A."/>
            <person name="Carpenter L."/>
            <person name="White O."/>
            <person name="Peterson J."/>
            <person name="DeBoy R."/>
            <person name="Dodson R."/>
            <person name="Gwinn M."/>
            <person name="Haft D."/>
            <person name="Hickey E."/>
            <person name="Kolonay J.F."/>
            <person name="Nelson W.C."/>
            <person name="Umayam L.A."/>
            <person name="Ermolaeva M."/>
            <person name="Salzberg S.L."/>
            <person name="Delcher A."/>
            <person name="Utterback T."/>
            <person name="Weidman J."/>
            <person name="Khouri H."/>
            <person name="Gill J."/>
            <person name="Mikula A."/>
            <person name="Bishai W."/>
            <person name="Jacobs Jr W.R.Jr."/>
            <person name="Venter J.C."/>
            <person name="Fraser C.M."/>
        </authorList>
    </citation>
    <scope>NUCLEOTIDE SEQUENCE [LARGE SCALE GENOMIC DNA]</scope>
    <source>
        <strain evidence="2">CDC 1551 / Oshkosh</strain>
    </source>
</reference>
<dbReference type="KEGG" id="mtc:MT2847"/>
<dbReference type="AlphaFoldDB" id="Q7D6L4"/>
<sequence length="393" mass="44211">MRCCAMALLMPPVASRPTRARRRIRHGEADIVGCRGAVNVEVHSAPGWRAGSSPLGYAQLYLPTRDVYWGDMSGIYVNAVATFSEGAAMVSVDDRATGPHSSESRAADHERLVLEPRDVEFDWTNLPFHYVPNEPMATHVLNVLHMLLPAGEEFFVRVFKKTLPLIKDDQLRLDVQGFIGQEAMHSQAHSGVVDHFDAQGVDVTAFTNQIRWLFEKLLGESPRRSPRRQYSWLLEQVSFIAAIEHYTAVMGEWILNSPQLDAVGADPVMLDMLRWHGAEEVEHKAVAFDTMKHLRAGYWRQVRAQLTVTPVMLLLWIRGVRFMYSVDPYLPPGTKPRWRDYFKAARRGLVPGLPRLLRVVGHYYKPGFHPSQLGGLGAAVDYLAVSPAARASH</sequence>
<protein>
    <recommendedName>
        <fullName evidence="3">Metal-dependent hydrolase</fullName>
    </recommendedName>
</protein>
<accession>Q7D6L4</accession>
<evidence type="ECO:0000313" key="1">
    <source>
        <dbReference type="EMBL" id="AAK47166.1"/>
    </source>
</evidence>
<dbReference type="PANTHER" id="PTHR39456">
    <property type="entry name" value="METAL-DEPENDENT HYDROLASE"/>
    <property type="match status" value="1"/>
</dbReference>
<evidence type="ECO:0008006" key="3">
    <source>
        <dbReference type="Google" id="ProtNLM"/>
    </source>
</evidence>
<dbReference type="Proteomes" id="UP000001020">
    <property type="component" value="Chromosome"/>
</dbReference>
<dbReference type="Pfam" id="PF10118">
    <property type="entry name" value="Metal_hydrol"/>
    <property type="match status" value="1"/>
</dbReference>
<proteinExistence type="predicted"/>
<dbReference type="EMBL" id="AE000516">
    <property type="protein sequence ID" value="AAK47166.1"/>
    <property type="molecule type" value="Genomic_DNA"/>
</dbReference>